<proteinExistence type="predicted"/>
<feature type="domain" description="HMG box" evidence="2">
    <location>
        <begin position="47"/>
        <end position="117"/>
    </location>
</feature>
<evidence type="ECO:0000313" key="3">
    <source>
        <dbReference type="EMBL" id="CAG8548227.1"/>
    </source>
</evidence>
<dbReference type="GO" id="GO:0003677">
    <property type="term" value="F:DNA binding"/>
    <property type="evidence" value="ECO:0007669"/>
    <property type="project" value="UniProtKB-UniRule"/>
</dbReference>
<evidence type="ECO:0000256" key="1">
    <source>
        <dbReference type="PROSITE-ProRule" id="PRU00267"/>
    </source>
</evidence>
<sequence>MTNFNTNYEYLTDTEIQILQRCPYQLSLSINELTKSAIKKRFDFDKPPRPQNSWIIFRRDYEASLRCRSPDVKQEVKRTAQECSLVWRQLSSEVKHFFKILEKIACENHKRIYPNYKYKPKNAKDSNIKKWVFREQKKYTLPMSSSMNGNLSQEIARSPSLNDTLSTIEYNHTIITASDTHPSTINTNNDARNSVNNAFNEIISFDQFPLCGNVDINVNNADSAAIDDIHLSTINTNNDVGNSFDNAFNEIISLDQFPFLSGNLDINVNNHADSITIDDIHPSTTDTNNDVGNSINDMFNEIDQFDINDKFSINTLNDNSQSNQIRHQPLISLPSMINYDSLLINTGEIDNDIWESIMSSMI</sequence>
<keyword evidence="1" id="KW-0238">DNA-binding</keyword>
<evidence type="ECO:0000313" key="4">
    <source>
        <dbReference type="Proteomes" id="UP000789831"/>
    </source>
</evidence>
<feature type="DNA-binding region" description="HMG box" evidence="1">
    <location>
        <begin position="47"/>
        <end position="117"/>
    </location>
</feature>
<dbReference type="Gene3D" id="1.10.30.10">
    <property type="entry name" value="High mobility group box domain"/>
    <property type="match status" value="1"/>
</dbReference>
<comment type="caution">
    <text evidence="3">The sequence shown here is derived from an EMBL/GenBank/DDBJ whole genome shotgun (WGS) entry which is preliminary data.</text>
</comment>
<dbReference type="PROSITE" id="PS50118">
    <property type="entry name" value="HMG_BOX_2"/>
    <property type="match status" value="1"/>
</dbReference>
<protein>
    <submittedName>
        <fullName evidence="3">9549_t:CDS:1</fullName>
    </submittedName>
</protein>
<dbReference type="GO" id="GO:0005634">
    <property type="term" value="C:nucleus"/>
    <property type="evidence" value="ECO:0007669"/>
    <property type="project" value="UniProtKB-UniRule"/>
</dbReference>
<dbReference type="SUPFAM" id="SSF47095">
    <property type="entry name" value="HMG-box"/>
    <property type="match status" value="1"/>
</dbReference>
<dbReference type="Pfam" id="PF00505">
    <property type="entry name" value="HMG_box"/>
    <property type="match status" value="1"/>
</dbReference>
<gene>
    <name evidence="3" type="ORF">AGERDE_LOCUS6530</name>
</gene>
<dbReference type="CDD" id="cd01389">
    <property type="entry name" value="HMG-box_ROX1-like"/>
    <property type="match status" value="1"/>
</dbReference>
<dbReference type="Proteomes" id="UP000789831">
    <property type="component" value="Unassembled WGS sequence"/>
</dbReference>
<keyword evidence="4" id="KW-1185">Reference proteome</keyword>
<name>A0A9N9FPB7_9GLOM</name>
<organism evidence="3 4">
    <name type="scientific">Ambispora gerdemannii</name>
    <dbReference type="NCBI Taxonomy" id="144530"/>
    <lineage>
        <taxon>Eukaryota</taxon>
        <taxon>Fungi</taxon>
        <taxon>Fungi incertae sedis</taxon>
        <taxon>Mucoromycota</taxon>
        <taxon>Glomeromycotina</taxon>
        <taxon>Glomeromycetes</taxon>
        <taxon>Archaeosporales</taxon>
        <taxon>Ambisporaceae</taxon>
        <taxon>Ambispora</taxon>
    </lineage>
</organism>
<dbReference type="InterPro" id="IPR009071">
    <property type="entry name" value="HMG_box_dom"/>
</dbReference>
<keyword evidence="1" id="KW-0539">Nucleus</keyword>
<dbReference type="AlphaFoldDB" id="A0A9N9FPB7"/>
<dbReference type="EMBL" id="CAJVPL010001032">
    <property type="protein sequence ID" value="CAG8548227.1"/>
    <property type="molecule type" value="Genomic_DNA"/>
</dbReference>
<dbReference type="OrthoDB" id="6247875at2759"/>
<reference evidence="3" key="1">
    <citation type="submission" date="2021-06" db="EMBL/GenBank/DDBJ databases">
        <authorList>
            <person name="Kallberg Y."/>
            <person name="Tangrot J."/>
            <person name="Rosling A."/>
        </authorList>
    </citation>
    <scope>NUCLEOTIDE SEQUENCE</scope>
    <source>
        <strain evidence="3">MT106</strain>
    </source>
</reference>
<dbReference type="InterPro" id="IPR036910">
    <property type="entry name" value="HMG_box_dom_sf"/>
</dbReference>
<accession>A0A9N9FPB7</accession>
<evidence type="ECO:0000259" key="2">
    <source>
        <dbReference type="PROSITE" id="PS50118"/>
    </source>
</evidence>